<dbReference type="Gramene" id="Ma09_t27090.1">
    <property type="protein sequence ID" value="Ma09_p27090.1"/>
    <property type="gene ID" value="Ma09_g27090"/>
</dbReference>
<gene>
    <name evidence="1" type="ORF">GSMUA_245730.1</name>
</gene>
<dbReference type="EMBL" id="HG996474">
    <property type="protein sequence ID" value="CAG1836604.1"/>
    <property type="molecule type" value="Genomic_DNA"/>
</dbReference>
<dbReference type="AlphaFoldDB" id="A0A804KP74"/>
<dbReference type="EnsemblPlants" id="Ma09_t27090.1">
    <property type="protein sequence ID" value="Ma09_p27090.1"/>
    <property type="gene ID" value="Ma09_g27090"/>
</dbReference>
<protein>
    <submittedName>
        <fullName evidence="1">(wild Malaysian banana) hypothetical protein</fullName>
    </submittedName>
</protein>
<proteinExistence type="predicted"/>
<evidence type="ECO:0000313" key="2">
    <source>
        <dbReference type="EnsemblPlants" id="Ma09_p27090.1"/>
    </source>
</evidence>
<reference evidence="1" key="1">
    <citation type="submission" date="2021-03" db="EMBL/GenBank/DDBJ databases">
        <authorList>
            <consortium name="Genoscope - CEA"/>
            <person name="William W."/>
        </authorList>
    </citation>
    <scope>NUCLEOTIDE SEQUENCE</scope>
    <source>
        <strain evidence="1">Doubled-haploid Pahang</strain>
    </source>
</reference>
<keyword evidence="3" id="KW-1185">Reference proteome</keyword>
<accession>A0A804KP74</accession>
<reference evidence="2" key="2">
    <citation type="submission" date="2021-05" db="UniProtKB">
        <authorList>
            <consortium name="EnsemblPlants"/>
        </authorList>
    </citation>
    <scope>IDENTIFICATION</scope>
    <source>
        <strain evidence="2">subsp. malaccensis</strain>
    </source>
</reference>
<organism evidence="2 3">
    <name type="scientific">Musa acuminata subsp. malaccensis</name>
    <name type="common">Wild banana</name>
    <name type="synonym">Musa malaccensis</name>
    <dbReference type="NCBI Taxonomy" id="214687"/>
    <lineage>
        <taxon>Eukaryota</taxon>
        <taxon>Viridiplantae</taxon>
        <taxon>Streptophyta</taxon>
        <taxon>Embryophyta</taxon>
        <taxon>Tracheophyta</taxon>
        <taxon>Spermatophyta</taxon>
        <taxon>Magnoliopsida</taxon>
        <taxon>Liliopsida</taxon>
        <taxon>Zingiberales</taxon>
        <taxon>Musaceae</taxon>
        <taxon>Musa</taxon>
    </lineage>
</organism>
<evidence type="ECO:0000313" key="3">
    <source>
        <dbReference type="Proteomes" id="UP000012960"/>
    </source>
</evidence>
<name>A0A804KP74_MUSAM</name>
<sequence>MSRLRFSIRGPAEAHLRQAVRGWPHPGRLQHPEGGGGLPPSGCCSQPRCGHPVFVLEYEV</sequence>
<dbReference type="Proteomes" id="UP000012960">
    <property type="component" value="Unplaced"/>
</dbReference>
<evidence type="ECO:0000313" key="1">
    <source>
        <dbReference type="EMBL" id="CAG1836604.1"/>
    </source>
</evidence>
<dbReference type="InParanoid" id="A0A804KP74"/>